<dbReference type="Proteomes" id="UP001627408">
    <property type="component" value="Unassembled WGS sequence"/>
</dbReference>
<accession>A0ABW8UPU3</accession>
<dbReference type="EMBL" id="JBHDIY010000002">
    <property type="protein sequence ID" value="MFL4468967.1"/>
    <property type="molecule type" value="Genomic_DNA"/>
</dbReference>
<reference evidence="1 2" key="1">
    <citation type="submission" date="2024-08" db="EMBL/GenBank/DDBJ databases">
        <title>Tateyamaria sp. nov., isolated from marine algae.</title>
        <authorList>
            <person name="Choi B.J."/>
            <person name="Kim J.M."/>
            <person name="Lee J.K."/>
            <person name="Choi D.G."/>
            <person name="Bayburt H."/>
            <person name="Baek J.H."/>
            <person name="Han D.M."/>
            <person name="Jeon C.O."/>
        </authorList>
    </citation>
    <scope>NUCLEOTIDE SEQUENCE [LARGE SCALE GENOMIC DNA]</scope>
    <source>
        <strain evidence="1 2">KMU-156</strain>
    </source>
</reference>
<evidence type="ECO:0000313" key="1">
    <source>
        <dbReference type="EMBL" id="MFL4468967.1"/>
    </source>
</evidence>
<organism evidence="1 2">
    <name type="scientific">Tateyamaria armeniaca</name>
    <dbReference type="NCBI Taxonomy" id="2518930"/>
    <lineage>
        <taxon>Bacteria</taxon>
        <taxon>Pseudomonadati</taxon>
        <taxon>Pseudomonadota</taxon>
        <taxon>Alphaproteobacteria</taxon>
        <taxon>Rhodobacterales</taxon>
        <taxon>Roseobacteraceae</taxon>
        <taxon>Tateyamaria</taxon>
    </lineage>
</organism>
<dbReference type="SUPFAM" id="SSF48113">
    <property type="entry name" value="Heme-dependent peroxidases"/>
    <property type="match status" value="1"/>
</dbReference>
<dbReference type="RefSeq" id="WP_407590721.1">
    <property type="nucleotide sequence ID" value="NZ_JBHDIY010000002.1"/>
</dbReference>
<comment type="caution">
    <text evidence="1">The sequence shown here is derived from an EMBL/GenBank/DDBJ whole genome shotgun (WGS) entry which is preliminary data.</text>
</comment>
<dbReference type="InterPro" id="IPR010255">
    <property type="entry name" value="Haem_peroxidase_sf"/>
</dbReference>
<evidence type="ECO:0000313" key="2">
    <source>
        <dbReference type="Proteomes" id="UP001627408"/>
    </source>
</evidence>
<proteinExistence type="predicted"/>
<keyword evidence="2" id="KW-1185">Reference proteome</keyword>
<name>A0ABW8UPU3_9RHOB</name>
<sequence length="103" mass="11602">MVPEVVATGIGGEAARKHGLHQQTPLWFYILKEAEQLHRGQRLGPVGSTIVAETFLGLVHGDQRSFLWQRKNWVPELPSEKPGHFTMTDMLRFVNDINPIGES</sequence>
<gene>
    <name evidence="1" type="ORF">ACERZ8_03440</name>
</gene>
<protein>
    <submittedName>
        <fullName evidence="1">Uncharacterized protein</fullName>
    </submittedName>
</protein>